<sequence>MIAGEIYDPSDREVAGMLAKAHQLSRDYNACAESEGERRNEILSRLLPHQGKGVWLTGPIFFDYGVFTTLGDNVYANFNFTVLDVCPVTVGDNVMFGPNVSLLTPLHPLRWQERNLRPHRDGSMFDFEYGAPITIGSNCWLAGNVTVTGGVTIGEGSVIGAGAVVTHDIPANVLAAGVPCRVIRDITEADRLELPAVS</sequence>
<reference evidence="7" key="1">
    <citation type="journal article" date="2020" name="Biotechnol. Biofuels">
        <title>New insights from the biogas microbiome by comprehensive genome-resolved metagenomics of nearly 1600 species originating from multiple anaerobic digesters.</title>
        <authorList>
            <person name="Campanaro S."/>
            <person name="Treu L."/>
            <person name="Rodriguez-R L.M."/>
            <person name="Kovalovszki A."/>
            <person name="Ziels R.M."/>
            <person name="Maus I."/>
            <person name="Zhu X."/>
            <person name="Kougias P.G."/>
            <person name="Basile A."/>
            <person name="Luo G."/>
            <person name="Schluter A."/>
            <person name="Konstantinidis K.T."/>
            <person name="Angelidaki I."/>
        </authorList>
    </citation>
    <scope>NUCLEOTIDE SEQUENCE</scope>
    <source>
        <strain evidence="7">AS01afH2WH_6</strain>
    </source>
</reference>
<dbReference type="Gene3D" id="2.160.10.10">
    <property type="entry name" value="Hexapeptide repeat proteins"/>
    <property type="match status" value="1"/>
</dbReference>
<dbReference type="CDD" id="cd03357">
    <property type="entry name" value="LbH_MAT_GAT"/>
    <property type="match status" value="1"/>
</dbReference>
<dbReference type="InterPro" id="IPR024688">
    <property type="entry name" value="Mac_dom"/>
</dbReference>
<dbReference type="PROSITE" id="PS00101">
    <property type="entry name" value="HEXAPEP_TRANSFERASES"/>
    <property type="match status" value="1"/>
</dbReference>
<keyword evidence="4 5" id="KW-0012">Acyltransferase</keyword>
<accession>A0A971CYD4</accession>
<dbReference type="SUPFAM" id="SSF51161">
    <property type="entry name" value="Trimeric LpxA-like enzymes"/>
    <property type="match status" value="1"/>
</dbReference>
<reference evidence="7" key="2">
    <citation type="submission" date="2020-01" db="EMBL/GenBank/DDBJ databases">
        <authorList>
            <person name="Campanaro S."/>
        </authorList>
    </citation>
    <scope>NUCLEOTIDE SEQUENCE</scope>
    <source>
        <strain evidence="7">AS01afH2WH_6</strain>
    </source>
</reference>
<dbReference type="PANTHER" id="PTHR43017:SF1">
    <property type="entry name" value="ACETYLTRANSFERASE YJL218W-RELATED"/>
    <property type="match status" value="1"/>
</dbReference>
<dbReference type="SMART" id="SM01266">
    <property type="entry name" value="Mac"/>
    <property type="match status" value="1"/>
</dbReference>
<dbReference type="PANTHER" id="PTHR43017">
    <property type="entry name" value="GALACTOSIDE O-ACETYLTRANSFERASE"/>
    <property type="match status" value="1"/>
</dbReference>
<evidence type="ECO:0000256" key="2">
    <source>
        <dbReference type="ARBA" id="ARBA00022679"/>
    </source>
</evidence>
<dbReference type="Pfam" id="PF12464">
    <property type="entry name" value="Mac"/>
    <property type="match status" value="1"/>
</dbReference>
<dbReference type="InterPro" id="IPR039369">
    <property type="entry name" value="LacA-like"/>
</dbReference>
<dbReference type="EMBL" id="JAAXZR010000012">
    <property type="protein sequence ID" value="NLT79211.1"/>
    <property type="molecule type" value="Genomic_DNA"/>
</dbReference>
<dbReference type="InterPro" id="IPR011004">
    <property type="entry name" value="Trimer_LpxA-like_sf"/>
</dbReference>
<evidence type="ECO:0000313" key="8">
    <source>
        <dbReference type="Proteomes" id="UP000767327"/>
    </source>
</evidence>
<evidence type="ECO:0000259" key="6">
    <source>
        <dbReference type="SMART" id="SM01266"/>
    </source>
</evidence>
<protein>
    <recommendedName>
        <fullName evidence="5">Acetyltransferase</fullName>
        <ecNumber evidence="5">2.3.1.-</ecNumber>
    </recommendedName>
</protein>
<evidence type="ECO:0000256" key="5">
    <source>
        <dbReference type="RuleBase" id="RU367021"/>
    </source>
</evidence>
<keyword evidence="3" id="KW-0677">Repeat</keyword>
<evidence type="ECO:0000313" key="7">
    <source>
        <dbReference type="EMBL" id="NLT79211.1"/>
    </source>
</evidence>
<evidence type="ECO:0000256" key="3">
    <source>
        <dbReference type="ARBA" id="ARBA00022737"/>
    </source>
</evidence>
<dbReference type="InterPro" id="IPR018357">
    <property type="entry name" value="Hexapep_transf_CS"/>
</dbReference>
<proteinExistence type="inferred from homology"/>
<organism evidence="7 8">
    <name type="scientific">Bifidobacterium crudilactis</name>
    <dbReference type="NCBI Taxonomy" id="327277"/>
    <lineage>
        <taxon>Bacteria</taxon>
        <taxon>Bacillati</taxon>
        <taxon>Actinomycetota</taxon>
        <taxon>Actinomycetes</taxon>
        <taxon>Bifidobacteriales</taxon>
        <taxon>Bifidobacteriaceae</taxon>
        <taxon>Bifidobacterium</taxon>
    </lineage>
</organism>
<comment type="similarity">
    <text evidence="1 5">Belongs to the transferase hexapeptide repeat family.</text>
</comment>
<dbReference type="GO" id="GO:0008870">
    <property type="term" value="F:galactoside O-acetyltransferase activity"/>
    <property type="evidence" value="ECO:0007669"/>
    <property type="project" value="TreeGrafter"/>
</dbReference>
<feature type="domain" description="Maltose/galactoside acetyltransferase" evidence="6">
    <location>
        <begin position="1"/>
        <end position="52"/>
    </location>
</feature>
<dbReference type="EC" id="2.3.1.-" evidence="5"/>
<comment type="caution">
    <text evidence="7">The sequence shown here is derived from an EMBL/GenBank/DDBJ whole genome shotgun (WGS) entry which is preliminary data.</text>
</comment>
<dbReference type="AlphaFoldDB" id="A0A971CYD4"/>
<keyword evidence="2 5" id="KW-0808">Transferase</keyword>
<gene>
    <name evidence="7" type="ORF">GXW98_02850</name>
</gene>
<dbReference type="InterPro" id="IPR001451">
    <property type="entry name" value="Hexapep"/>
</dbReference>
<evidence type="ECO:0000256" key="1">
    <source>
        <dbReference type="ARBA" id="ARBA00007274"/>
    </source>
</evidence>
<dbReference type="FunFam" id="2.160.10.10:FF:000025">
    <property type="entry name" value="Hexapeptide-repeat containing-acetyltransferase"/>
    <property type="match status" value="1"/>
</dbReference>
<evidence type="ECO:0000256" key="4">
    <source>
        <dbReference type="ARBA" id="ARBA00023315"/>
    </source>
</evidence>
<dbReference type="Proteomes" id="UP000767327">
    <property type="component" value="Unassembled WGS sequence"/>
</dbReference>
<name>A0A971CYD4_9BIFI</name>
<dbReference type="Pfam" id="PF00132">
    <property type="entry name" value="Hexapep"/>
    <property type="match status" value="1"/>
</dbReference>